<evidence type="ECO:0000256" key="11">
    <source>
        <dbReference type="ARBA" id="ARBA00023209"/>
    </source>
</evidence>
<gene>
    <name evidence="14" type="ORF">SAMN04487909_10683</name>
</gene>
<dbReference type="SUPFAM" id="SSF111331">
    <property type="entry name" value="NAD kinase/diacylglycerol kinase-like"/>
    <property type="match status" value="1"/>
</dbReference>
<keyword evidence="6" id="KW-0547">Nucleotide-binding</keyword>
<evidence type="ECO:0000313" key="15">
    <source>
        <dbReference type="Proteomes" id="UP000182836"/>
    </source>
</evidence>
<dbReference type="EMBL" id="FNED01000006">
    <property type="protein sequence ID" value="SDI66280.1"/>
    <property type="molecule type" value="Genomic_DNA"/>
</dbReference>
<keyword evidence="12" id="KW-1208">Phospholipid metabolism</keyword>
<evidence type="ECO:0000256" key="7">
    <source>
        <dbReference type="ARBA" id="ARBA00022777"/>
    </source>
</evidence>
<evidence type="ECO:0000256" key="3">
    <source>
        <dbReference type="ARBA" id="ARBA00022516"/>
    </source>
</evidence>
<dbReference type="PANTHER" id="PTHR12358:SF106">
    <property type="entry name" value="LIPID KINASE YEGS"/>
    <property type="match status" value="1"/>
</dbReference>
<evidence type="ECO:0000256" key="10">
    <source>
        <dbReference type="ARBA" id="ARBA00023098"/>
    </source>
</evidence>
<dbReference type="Proteomes" id="UP000182836">
    <property type="component" value="Unassembled WGS sequence"/>
</dbReference>
<keyword evidence="11" id="KW-0594">Phospholipid biosynthesis</keyword>
<feature type="domain" description="DAGKc" evidence="13">
    <location>
        <begin position="36"/>
        <end position="166"/>
    </location>
</feature>
<dbReference type="Gene3D" id="3.40.50.10330">
    <property type="entry name" value="Probable inorganic polyphosphate/atp-NAD kinase, domain 1"/>
    <property type="match status" value="1"/>
</dbReference>
<keyword evidence="10" id="KW-0443">Lipid metabolism</keyword>
<protein>
    <submittedName>
        <fullName evidence="14">Lipid kinase, YegS/Rv2252/BmrU family</fullName>
    </submittedName>
</protein>
<dbReference type="AlphaFoldDB" id="A0A1G8MG06"/>
<keyword evidence="7 14" id="KW-0418">Kinase</keyword>
<keyword evidence="4" id="KW-0808">Transferase</keyword>
<dbReference type="InterPro" id="IPR017438">
    <property type="entry name" value="ATP-NAD_kinase_N"/>
</dbReference>
<keyword evidence="5" id="KW-0479">Metal-binding</keyword>
<dbReference type="GO" id="GO:0004143">
    <property type="term" value="F:ATP-dependent diacylglycerol kinase activity"/>
    <property type="evidence" value="ECO:0007669"/>
    <property type="project" value="TreeGrafter"/>
</dbReference>
<keyword evidence="9" id="KW-0460">Magnesium</keyword>
<keyword evidence="3" id="KW-0444">Lipid biosynthesis</keyword>
<dbReference type="Pfam" id="PF19279">
    <property type="entry name" value="YegS_C"/>
    <property type="match status" value="1"/>
</dbReference>
<dbReference type="GO" id="GO:0005524">
    <property type="term" value="F:ATP binding"/>
    <property type="evidence" value="ECO:0007669"/>
    <property type="project" value="UniProtKB-KW"/>
</dbReference>
<dbReference type="SMART" id="SM00046">
    <property type="entry name" value="DAGKc"/>
    <property type="match status" value="1"/>
</dbReference>
<dbReference type="PANTHER" id="PTHR12358">
    <property type="entry name" value="SPHINGOSINE KINASE"/>
    <property type="match status" value="1"/>
</dbReference>
<comment type="cofactor">
    <cofactor evidence="1">
        <name>Mg(2+)</name>
        <dbReference type="ChEBI" id="CHEBI:18420"/>
    </cofactor>
</comment>
<evidence type="ECO:0000256" key="8">
    <source>
        <dbReference type="ARBA" id="ARBA00022840"/>
    </source>
</evidence>
<name>A0A1G8MG06_ANEMI</name>
<accession>A0A1G8MG06</accession>
<comment type="similarity">
    <text evidence="2">Belongs to the diacylglycerol/lipid kinase family.</text>
</comment>
<dbReference type="InterPro" id="IPR016064">
    <property type="entry name" value="NAD/diacylglycerol_kinase_sf"/>
</dbReference>
<dbReference type="InterPro" id="IPR005218">
    <property type="entry name" value="Diacylglycerol/lipid_kinase"/>
</dbReference>
<evidence type="ECO:0000313" key="14">
    <source>
        <dbReference type="EMBL" id="SDI66280.1"/>
    </source>
</evidence>
<evidence type="ECO:0000259" key="13">
    <source>
        <dbReference type="PROSITE" id="PS50146"/>
    </source>
</evidence>
<dbReference type="GO" id="GO:0008654">
    <property type="term" value="P:phospholipid biosynthetic process"/>
    <property type="evidence" value="ECO:0007669"/>
    <property type="project" value="UniProtKB-KW"/>
</dbReference>
<reference evidence="14 15" key="1">
    <citation type="submission" date="2016-10" db="EMBL/GenBank/DDBJ databases">
        <authorList>
            <person name="de Groot N.N."/>
        </authorList>
    </citation>
    <scope>NUCLEOTIDE SEQUENCE [LARGE SCALE GENOMIC DNA]</scope>
    <source>
        <strain evidence="14 15">DSM 2895</strain>
    </source>
</reference>
<dbReference type="InterPro" id="IPR045540">
    <property type="entry name" value="YegS/DAGK_C"/>
</dbReference>
<evidence type="ECO:0000256" key="9">
    <source>
        <dbReference type="ARBA" id="ARBA00022842"/>
    </source>
</evidence>
<dbReference type="PROSITE" id="PS50146">
    <property type="entry name" value="DAGK"/>
    <property type="match status" value="1"/>
</dbReference>
<dbReference type="RefSeq" id="WP_043065519.1">
    <property type="nucleotide sequence ID" value="NZ_FNED01000006.1"/>
</dbReference>
<evidence type="ECO:0000256" key="5">
    <source>
        <dbReference type="ARBA" id="ARBA00022723"/>
    </source>
</evidence>
<dbReference type="GeneID" id="42305019"/>
<evidence type="ECO:0000256" key="6">
    <source>
        <dbReference type="ARBA" id="ARBA00022741"/>
    </source>
</evidence>
<dbReference type="NCBIfam" id="TIGR00147">
    <property type="entry name" value="YegS/Rv2252/BmrU family lipid kinase"/>
    <property type="match status" value="1"/>
</dbReference>
<dbReference type="Pfam" id="PF00781">
    <property type="entry name" value="DAGK_cat"/>
    <property type="match status" value="1"/>
</dbReference>
<dbReference type="GO" id="GO:0005886">
    <property type="term" value="C:plasma membrane"/>
    <property type="evidence" value="ECO:0007669"/>
    <property type="project" value="TreeGrafter"/>
</dbReference>
<dbReference type="InterPro" id="IPR001206">
    <property type="entry name" value="Diacylglycerol_kinase_cat_dom"/>
</dbReference>
<sequence>MRQRKIFKQDCYAFLCFGNNLNKHSRAVKSEMDNVIDKEKLLLIYNPIAGQELINRMLSDIVISLQERWDVTIRPTLRQEHAEQIAYEESGGYNVVVAAGGDGTIHEVVNGLMRLDRRPVLGILPAGTANDIARTLQIPLDLLEACEFMKQELPQAIDIGRCGTRYFVNFLGVGLISTVSSEIKNETKTYLKHFTYYLKSLQYLQEDHLFRTMIKTETETIEKEAVMVYVAKGMSLAGIELFTENKMNSGYLEVIVVENIGLSEIVSVMSSYLRREPFQHKAISRHKASSLTLECNPAQIIDTDGEENGKTPVDIKLLVGALHVIGRI</sequence>
<evidence type="ECO:0000256" key="2">
    <source>
        <dbReference type="ARBA" id="ARBA00005983"/>
    </source>
</evidence>
<keyword evidence="8" id="KW-0067">ATP-binding</keyword>
<evidence type="ECO:0000256" key="12">
    <source>
        <dbReference type="ARBA" id="ARBA00023264"/>
    </source>
</evidence>
<evidence type="ECO:0000256" key="4">
    <source>
        <dbReference type="ARBA" id="ARBA00022679"/>
    </source>
</evidence>
<dbReference type="GO" id="GO:0046872">
    <property type="term" value="F:metal ion binding"/>
    <property type="evidence" value="ECO:0007669"/>
    <property type="project" value="UniProtKB-KW"/>
</dbReference>
<organism evidence="14 15">
    <name type="scientific">Aneurinibacillus migulanus</name>
    <name type="common">Bacillus migulanus</name>
    <dbReference type="NCBI Taxonomy" id="47500"/>
    <lineage>
        <taxon>Bacteria</taxon>
        <taxon>Bacillati</taxon>
        <taxon>Bacillota</taxon>
        <taxon>Bacilli</taxon>
        <taxon>Bacillales</taxon>
        <taxon>Paenibacillaceae</taxon>
        <taxon>Aneurinibacillus group</taxon>
        <taxon>Aneurinibacillus</taxon>
    </lineage>
</organism>
<evidence type="ECO:0000256" key="1">
    <source>
        <dbReference type="ARBA" id="ARBA00001946"/>
    </source>
</evidence>
<dbReference type="InterPro" id="IPR050187">
    <property type="entry name" value="Lipid_Phosphate_FormReg"/>
</dbReference>
<proteinExistence type="inferred from homology"/>
<dbReference type="Gene3D" id="2.60.200.40">
    <property type="match status" value="1"/>
</dbReference>